<evidence type="ECO:0000256" key="5">
    <source>
        <dbReference type="ARBA" id="ARBA00022692"/>
    </source>
</evidence>
<dbReference type="GO" id="GO:0015986">
    <property type="term" value="P:proton motive force-driven ATP synthesis"/>
    <property type="evidence" value="ECO:0007669"/>
    <property type="project" value="InterPro"/>
</dbReference>
<dbReference type="InterPro" id="IPR001421">
    <property type="entry name" value="ATP8_metazoa"/>
</dbReference>
<comment type="subunit">
    <text evidence="13">Component of the ATP synthase complex composed at least of ATP5F1A/subunit alpha, ATP5F1B/subunit beta, ATP5MC1/subunit c (homooctomer), MT-ATP6/subunit a, MT-ATP8/subunit 8, ATP5ME/subunit e, ATP5MF/subunit f, ATP5MG/subunit g, ATP5MK/subunit k, ATP5MJ/subunit j, ATP5F1C/subunit gamma, ATP5F1D/subunit delta, ATP5F1E/subunit epsilon, ATP5PF/subunit F6, ATP5PB/subunit b, ATP5PD/subunit d, ATP5PO/subunit OSCP. ATP synthase complex consists of a soluble F(1) head domain (subunits alpha(3) and beta(3)) - the catalytic core - and a membrane F(0) domain - the membrane proton channel (subunits c, a, 8, e, f, g, k and j). These two domains are linked by a central stalk (subunits gamma, delta, and epsilon) rotating inside the F1 region and a stationary peripheral stalk (subunits F6, b, d, and OSCP).</text>
</comment>
<evidence type="ECO:0000256" key="12">
    <source>
        <dbReference type="ARBA" id="ARBA00053067"/>
    </source>
</evidence>
<evidence type="ECO:0000256" key="1">
    <source>
        <dbReference type="ARBA" id="ARBA00004304"/>
    </source>
</evidence>
<keyword evidence="5 14" id="KW-0812">Transmembrane</keyword>
<evidence type="ECO:0000256" key="16">
    <source>
        <dbReference type="SAM" id="SignalP"/>
    </source>
</evidence>
<evidence type="ECO:0000313" key="17">
    <source>
        <dbReference type="EMBL" id="BAP58955.1"/>
    </source>
</evidence>
<keyword evidence="7" id="KW-1133">Transmembrane helix</keyword>
<organism evidence="17">
    <name type="scientific">Laeops lanceolata</name>
    <dbReference type="NCBI Taxonomy" id="1497103"/>
    <lineage>
        <taxon>Eukaryota</taxon>
        <taxon>Metazoa</taxon>
        <taxon>Chordata</taxon>
        <taxon>Craniata</taxon>
        <taxon>Vertebrata</taxon>
        <taxon>Euteleostomi</taxon>
        <taxon>Actinopterygii</taxon>
        <taxon>Neopterygii</taxon>
        <taxon>Teleostei</taxon>
        <taxon>Neoteleostei</taxon>
        <taxon>Acanthomorphata</taxon>
        <taxon>Carangaria</taxon>
        <taxon>Pleuronectiformes</taxon>
        <taxon>Pleuronectoidei</taxon>
        <taxon>Bothidae</taxon>
        <taxon>Laeops</taxon>
    </lineage>
</organism>
<feature type="chain" id="PRO_5001852858" description="ATP synthase complex subunit 8" evidence="16">
    <location>
        <begin position="31"/>
        <end position="55"/>
    </location>
</feature>
<keyword evidence="6 14" id="KW-0375">Hydrogen ion transport</keyword>
<proteinExistence type="inferred from homology"/>
<gene>
    <name evidence="17" type="primary">ATPase 8</name>
</gene>
<feature type="region of interest" description="Disordered" evidence="15">
    <location>
        <begin position="33"/>
        <end position="55"/>
    </location>
</feature>
<feature type="compositionally biased region" description="Polar residues" evidence="15">
    <location>
        <begin position="33"/>
        <end position="49"/>
    </location>
</feature>
<sequence>MPQLNPNPWFIILIFSWSVFLSIVPSKVLAHTTPNEPQTQDSATPQKATWNWPWY</sequence>
<dbReference type="GO" id="GO:0031966">
    <property type="term" value="C:mitochondrial membrane"/>
    <property type="evidence" value="ECO:0007669"/>
    <property type="project" value="UniProtKB-SubCell"/>
</dbReference>
<keyword evidence="4 14" id="KW-0138">CF(0)</keyword>
<keyword evidence="3 14" id="KW-0813">Transport</keyword>
<keyword evidence="16" id="KW-0732">Signal</keyword>
<comment type="function">
    <text evidence="12">Subunit 8, of the mitochondrial membrane ATP synthase complex (F(1)F(0) ATP synthase or Complex V) that produces ATP from ADP in the presence of a proton gradient across the membrane which is generated by electron transport complexes of the respiratory chain. ATP synthase complex consist of a soluble F(1) head domain - the catalytic core - and a membrane F(1) domain - the membrane proton channel. These two domains are linked by a central stalk rotating inside the F(1) region and a stationary peripheral stalk. During catalysis, ATP synthesis in the catalytic domain of F(1) is coupled via a rotary mechanism of the central stalk subunits to proton translocation. In vivo, can only synthesize ATP although its ATP hydrolase activity can be activated artificially in vitro. Part of the complex F(0) domain.</text>
</comment>
<keyword evidence="10" id="KW-0472">Membrane</keyword>
<evidence type="ECO:0000256" key="3">
    <source>
        <dbReference type="ARBA" id="ARBA00022448"/>
    </source>
</evidence>
<evidence type="ECO:0000256" key="8">
    <source>
        <dbReference type="ARBA" id="ARBA00023065"/>
    </source>
</evidence>
<dbReference type="PANTHER" id="PTHR39937">
    <property type="entry name" value="ATP SYNTHASE PROTEIN 8"/>
    <property type="match status" value="1"/>
</dbReference>
<dbReference type="InterPro" id="IPR050635">
    <property type="entry name" value="ATPase_protein_8"/>
</dbReference>
<protein>
    <recommendedName>
        <fullName evidence="14">ATP synthase complex subunit 8</fullName>
    </recommendedName>
</protein>
<dbReference type="Pfam" id="PF00895">
    <property type="entry name" value="ATP-synt_8"/>
    <property type="match status" value="1"/>
</dbReference>
<evidence type="ECO:0000256" key="6">
    <source>
        <dbReference type="ARBA" id="ARBA00022781"/>
    </source>
</evidence>
<keyword evidence="11" id="KW-0066">ATP synthesis</keyword>
<reference evidence="17" key="1">
    <citation type="journal article" date="2014" name="Gene">
        <title>Mitochondrial genomic investigation of flatfish monophyly.</title>
        <authorList>
            <person name="Campbell M.A."/>
            <person name="Lopez J.A."/>
            <person name="Satoh T.P."/>
            <person name="Chen W.-J."/>
            <person name="Miya M."/>
        </authorList>
    </citation>
    <scope>NUCLEOTIDE SEQUENCE</scope>
</reference>
<evidence type="ECO:0000256" key="4">
    <source>
        <dbReference type="ARBA" id="ARBA00022547"/>
    </source>
</evidence>
<evidence type="ECO:0000256" key="10">
    <source>
        <dbReference type="ARBA" id="ARBA00023136"/>
    </source>
</evidence>
<dbReference type="AlphaFoldDB" id="A0A090ASS6"/>
<dbReference type="EMBL" id="AP014591">
    <property type="protein sequence ID" value="BAP58955.1"/>
    <property type="molecule type" value="Genomic_DNA"/>
</dbReference>
<dbReference type="GO" id="GO:0015078">
    <property type="term" value="F:proton transmembrane transporter activity"/>
    <property type="evidence" value="ECO:0007669"/>
    <property type="project" value="InterPro"/>
</dbReference>
<geneLocation type="mitochondrion" evidence="17"/>
<evidence type="ECO:0000256" key="7">
    <source>
        <dbReference type="ARBA" id="ARBA00022989"/>
    </source>
</evidence>
<evidence type="ECO:0000256" key="15">
    <source>
        <dbReference type="SAM" id="MobiDB-lite"/>
    </source>
</evidence>
<feature type="signal peptide" evidence="16">
    <location>
        <begin position="1"/>
        <end position="30"/>
    </location>
</feature>
<comment type="similarity">
    <text evidence="2 14">Belongs to the ATPase protein 8 family.</text>
</comment>
<evidence type="ECO:0000256" key="14">
    <source>
        <dbReference type="RuleBase" id="RU003661"/>
    </source>
</evidence>
<evidence type="ECO:0000256" key="2">
    <source>
        <dbReference type="ARBA" id="ARBA00008892"/>
    </source>
</evidence>
<dbReference type="GO" id="GO:0045259">
    <property type="term" value="C:proton-transporting ATP synthase complex"/>
    <property type="evidence" value="ECO:0007669"/>
    <property type="project" value="UniProtKB-KW"/>
</dbReference>
<evidence type="ECO:0000256" key="9">
    <source>
        <dbReference type="ARBA" id="ARBA00023128"/>
    </source>
</evidence>
<dbReference type="PANTHER" id="PTHR39937:SF1">
    <property type="entry name" value="ATP SYNTHASE PROTEIN 8"/>
    <property type="match status" value="1"/>
</dbReference>
<evidence type="ECO:0000256" key="13">
    <source>
        <dbReference type="ARBA" id="ARBA00064647"/>
    </source>
</evidence>
<keyword evidence="9 14" id="KW-0496">Mitochondrion</keyword>
<comment type="subcellular location">
    <subcellularLocation>
        <location evidence="1 14">Mitochondrion membrane</location>
        <topology evidence="1 14">Single-pass membrane protein</topology>
    </subcellularLocation>
</comment>
<accession>A0A090ASS6</accession>
<name>A0A090ASS6_9PLEU</name>
<evidence type="ECO:0000256" key="11">
    <source>
        <dbReference type="ARBA" id="ARBA00023310"/>
    </source>
</evidence>
<keyword evidence="8 14" id="KW-0406">Ion transport</keyword>